<dbReference type="CDD" id="cd12797">
    <property type="entry name" value="M23_peptidase"/>
    <property type="match status" value="1"/>
</dbReference>
<dbReference type="EMBL" id="CADIKL010000014">
    <property type="protein sequence ID" value="CAB3791179.1"/>
    <property type="molecule type" value="Genomic_DNA"/>
</dbReference>
<dbReference type="Pfam" id="PF01551">
    <property type="entry name" value="Peptidase_M23"/>
    <property type="match status" value="1"/>
</dbReference>
<dbReference type="PANTHER" id="PTHR21666">
    <property type="entry name" value="PEPTIDASE-RELATED"/>
    <property type="match status" value="1"/>
</dbReference>
<dbReference type="PROSITE" id="PS51257">
    <property type="entry name" value="PROKAR_LIPOPROTEIN"/>
    <property type="match status" value="1"/>
</dbReference>
<dbReference type="GO" id="GO:0004222">
    <property type="term" value="F:metalloendopeptidase activity"/>
    <property type="evidence" value="ECO:0007669"/>
    <property type="project" value="TreeGrafter"/>
</dbReference>
<dbReference type="InterPro" id="IPR016047">
    <property type="entry name" value="M23ase_b-sheet_dom"/>
</dbReference>
<keyword evidence="1" id="KW-0732">Signal</keyword>
<dbReference type="InterPro" id="IPR011055">
    <property type="entry name" value="Dup_hybrid_motif"/>
</dbReference>
<feature type="signal peptide" evidence="1">
    <location>
        <begin position="1"/>
        <end position="25"/>
    </location>
</feature>
<accession>A0A6J5G5G4</accession>
<sequence length="248" mass="25642">MNRQRRNPGAYVALAALTLACSACSTLMPPWESNTTPAPTMTSNGVPAGYYRVNPGDTLSRIASAYGQRPQDLASWNQMPPNAQVLPGQVLRVAPPPGYANAAPQPPAYTSAVPAAAGVAAPAPAAPAALALAWPVRGPILQRFSPGKSNGIVIGGTQGEQIRAAAAGRVVYAGSGIEAYGPLVIIKHNDQTVTAYGHNGRLLVKEDDAVSQGQPIAEMGVDNDGIPGVVFEVRSDGKPVDPLQLLPR</sequence>
<reference evidence="3 4" key="1">
    <citation type="submission" date="2020-04" db="EMBL/GenBank/DDBJ databases">
        <authorList>
            <person name="De Canck E."/>
        </authorList>
    </citation>
    <scope>NUCLEOTIDE SEQUENCE [LARGE SCALE GENOMIC DNA]</scope>
    <source>
        <strain evidence="3 4">LMG 28688</strain>
    </source>
</reference>
<name>A0A6J5G5G4_9BURK</name>
<dbReference type="PANTHER" id="PTHR21666:SF270">
    <property type="entry name" value="MUREIN HYDROLASE ACTIVATOR ENVC"/>
    <property type="match status" value="1"/>
</dbReference>
<keyword evidence="4" id="KW-1185">Reference proteome</keyword>
<dbReference type="PROSITE" id="PS51782">
    <property type="entry name" value="LYSM"/>
    <property type="match status" value="1"/>
</dbReference>
<evidence type="ECO:0000256" key="1">
    <source>
        <dbReference type="SAM" id="SignalP"/>
    </source>
</evidence>
<evidence type="ECO:0000313" key="4">
    <source>
        <dbReference type="Proteomes" id="UP000494119"/>
    </source>
</evidence>
<dbReference type="Gene3D" id="3.10.350.10">
    <property type="entry name" value="LysM domain"/>
    <property type="match status" value="1"/>
</dbReference>
<dbReference type="InterPro" id="IPR050570">
    <property type="entry name" value="Cell_wall_metabolism_enzyme"/>
</dbReference>
<dbReference type="AlphaFoldDB" id="A0A6J5G5G4"/>
<evidence type="ECO:0000259" key="2">
    <source>
        <dbReference type="PROSITE" id="PS51782"/>
    </source>
</evidence>
<proteinExistence type="predicted"/>
<dbReference type="SMART" id="SM00257">
    <property type="entry name" value="LysM"/>
    <property type="match status" value="1"/>
</dbReference>
<evidence type="ECO:0000313" key="3">
    <source>
        <dbReference type="EMBL" id="CAB3791179.1"/>
    </source>
</evidence>
<feature type="domain" description="LysM" evidence="2">
    <location>
        <begin position="49"/>
        <end position="93"/>
    </location>
</feature>
<organism evidence="3 4">
    <name type="scientific">Paraburkholderia caffeinitolerans</name>
    <dbReference type="NCBI Taxonomy" id="1723730"/>
    <lineage>
        <taxon>Bacteria</taxon>
        <taxon>Pseudomonadati</taxon>
        <taxon>Pseudomonadota</taxon>
        <taxon>Betaproteobacteria</taxon>
        <taxon>Burkholderiales</taxon>
        <taxon>Burkholderiaceae</taxon>
        <taxon>Paraburkholderia</taxon>
    </lineage>
</organism>
<feature type="chain" id="PRO_5027014816" description="LysM domain-containing protein" evidence="1">
    <location>
        <begin position="26"/>
        <end position="248"/>
    </location>
</feature>
<dbReference type="InterPro" id="IPR018392">
    <property type="entry name" value="LysM"/>
</dbReference>
<dbReference type="InterPro" id="IPR036779">
    <property type="entry name" value="LysM_dom_sf"/>
</dbReference>
<dbReference type="CDD" id="cd00118">
    <property type="entry name" value="LysM"/>
    <property type="match status" value="1"/>
</dbReference>
<dbReference type="Proteomes" id="UP000494119">
    <property type="component" value="Unassembled WGS sequence"/>
</dbReference>
<protein>
    <recommendedName>
        <fullName evidence="2">LysM domain-containing protein</fullName>
    </recommendedName>
</protein>
<dbReference type="SUPFAM" id="SSF51261">
    <property type="entry name" value="Duplicated hybrid motif"/>
    <property type="match status" value="1"/>
</dbReference>
<dbReference type="RefSeq" id="WP_175195446.1">
    <property type="nucleotide sequence ID" value="NZ_CADIKL010000014.1"/>
</dbReference>
<gene>
    <name evidence="3" type="ORF">LMG28688_03256</name>
</gene>
<dbReference type="Pfam" id="PF01476">
    <property type="entry name" value="LysM"/>
    <property type="match status" value="1"/>
</dbReference>
<dbReference type="Gene3D" id="2.70.70.10">
    <property type="entry name" value="Glucose Permease (Domain IIA)"/>
    <property type="match status" value="1"/>
</dbReference>